<proteinExistence type="predicted"/>
<feature type="region of interest" description="Disordered" evidence="1">
    <location>
        <begin position="1"/>
        <end position="26"/>
    </location>
</feature>
<sequence>MDISNELNFPNKPTSDENKDSTEDISLDTTFSSREEAELFLEEYGRRNGFAIDKYQMTRNKSNQRGHLCVNLVVNSGQIKKTLLETKEILEPKNVSVYGT</sequence>
<dbReference type="OrthoDB" id="2420811at2759"/>
<name>A0A9N9FRP5_9GLOM</name>
<feature type="non-terminal residue" evidence="2">
    <location>
        <position position="100"/>
    </location>
</feature>
<keyword evidence="3" id="KW-1185">Reference proteome</keyword>
<dbReference type="EMBL" id="CAJVPQ010001418">
    <property type="protein sequence ID" value="CAG8551688.1"/>
    <property type="molecule type" value="Genomic_DNA"/>
</dbReference>
<dbReference type="Proteomes" id="UP000789570">
    <property type="component" value="Unassembled WGS sequence"/>
</dbReference>
<feature type="compositionally biased region" description="Polar residues" evidence="1">
    <location>
        <begin position="1"/>
        <end position="13"/>
    </location>
</feature>
<evidence type="ECO:0000256" key="1">
    <source>
        <dbReference type="SAM" id="MobiDB-lite"/>
    </source>
</evidence>
<organism evidence="2 3">
    <name type="scientific">Funneliformis caledonium</name>
    <dbReference type="NCBI Taxonomy" id="1117310"/>
    <lineage>
        <taxon>Eukaryota</taxon>
        <taxon>Fungi</taxon>
        <taxon>Fungi incertae sedis</taxon>
        <taxon>Mucoromycota</taxon>
        <taxon>Glomeromycotina</taxon>
        <taxon>Glomeromycetes</taxon>
        <taxon>Glomerales</taxon>
        <taxon>Glomeraceae</taxon>
        <taxon>Funneliformis</taxon>
    </lineage>
</organism>
<dbReference type="AlphaFoldDB" id="A0A9N9FRP5"/>
<accession>A0A9N9FRP5</accession>
<gene>
    <name evidence="2" type="ORF">FCALED_LOCUS6152</name>
</gene>
<evidence type="ECO:0000313" key="3">
    <source>
        <dbReference type="Proteomes" id="UP000789570"/>
    </source>
</evidence>
<protein>
    <submittedName>
        <fullName evidence="2">12975_t:CDS:1</fullName>
    </submittedName>
</protein>
<comment type="caution">
    <text evidence="2">The sequence shown here is derived from an EMBL/GenBank/DDBJ whole genome shotgun (WGS) entry which is preliminary data.</text>
</comment>
<evidence type="ECO:0000313" key="2">
    <source>
        <dbReference type="EMBL" id="CAG8551688.1"/>
    </source>
</evidence>
<reference evidence="2" key="1">
    <citation type="submission" date="2021-06" db="EMBL/GenBank/DDBJ databases">
        <authorList>
            <person name="Kallberg Y."/>
            <person name="Tangrot J."/>
            <person name="Rosling A."/>
        </authorList>
    </citation>
    <scope>NUCLEOTIDE SEQUENCE</scope>
    <source>
        <strain evidence="2">UK204</strain>
    </source>
</reference>